<comment type="similarity">
    <text evidence="2">Belongs to the glycosyl hydrolase 20 family.</text>
</comment>
<feature type="domain" description="Glycoside hydrolase family 20 catalytic" evidence="9">
    <location>
        <begin position="287"/>
        <end position="639"/>
    </location>
</feature>
<dbReference type="PANTHER" id="PTHR22600">
    <property type="entry name" value="BETA-HEXOSAMINIDASE"/>
    <property type="match status" value="1"/>
</dbReference>
<dbReference type="EC" id="3.2.1.52" evidence="3"/>
<dbReference type="InterPro" id="IPR017853">
    <property type="entry name" value="GH"/>
</dbReference>
<dbReference type="CDD" id="cd06562">
    <property type="entry name" value="GH20_HexA_HexB-like"/>
    <property type="match status" value="1"/>
</dbReference>
<sequence length="696" mass="78106">MYSGNNVYLVKYAGNSVYLAKYAGNPVYLTSAALPALLGVIDQCCSTAPSLTMARRAAALVLLLLAVLHAGVADLSKNSLRQQHGLKPRTLQSPWTWRCSGGAGPRCERHLAEPHETPAAASTCKMTCGPGANLWPRPRSVTVGQELRAINFNSMSLEFMDESGNPLDMSRAAGGLLERMAERFRSQQEHKATTEDGSVLVKDGGHGLEVKAVIKDPCVSAISLDMDESYELSVDKVNDMVNVTLTAHSAYGARHGLETLNQLLVRDELRRELLMPTRVRIVDSPAYKYRGILLDTARSFVSVEAIKRTLDAMAASKLNTFHWHITDSHSFPFVSPTHPDFSRYGAFSPDEVYTPEAIAELVEYARVRGVRVLPEFDAPAHVGEGWQWVGPDATVCFRAEPWQKFCVEPPCGQLDPTVERVYEVLGGIYRDMLGAFKPDMFHMGGDEVNFHCWNTTESIVNWMNENNASARTGDDFRKLWNVFQSRALQKLVDANEGKELPVVLWTSGLTAPGKVDRYLDPKKYIIQIWTKGDDPLIKELAEKGYRLIFSNYEALYFDCGFGAWVGEGNNWCSPYIGWQRVYDNDPRALLRRLGVTEPRLLDNVLGAEATLWTEQADSYSVDGRLWPRAAAMGERLWTGRDDWTWRDAEVRMLEHRNRLVRLGVQADRLEPQWCDQNPGLCYLSTRPEDQPVNTEH</sequence>
<dbReference type="InterPro" id="IPR029019">
    <property type="entry name" value="HEX_eukaryotic_N"/>
</dbReference>
<reference evidence="11" key="1">
    <citation type="submission" date="2021-07" db="EMBL/GenBank/DDBJ databases">
        <authorList>
            <person name="Catto M.A."/>
            <person name="Jacobson A."/>
            <person name="Kennedy G."/>
            <person name="Labadie P."/>
            <person name="Hunt B.G."/>
            <person name="Srinivasan R."/>
        </authorList>
    </citation>
    <scope>NUCLEOTIDE SEQUENCE</scope>
    <source>
        <strain evidence="11">PL_HMW_Pooled</strain>
        <tissue evidence="11">Head</tissue>
    </source>
</reference>
<dbReference type="AlphaFoldDB" id="A0AAE1H105"/>
<evidence type="ECO:0000256" key="4">
    <source>
        <dbReference type="ARBA" id="ARBA00022729"/>
    </source>
</evidence>
<dbReference type="GO" id="GO:0005886">
    <property type="term" value="C:plasma membrane"/>
    <property type="evidence" value="ECO:0007669"/>
    <property type="project" value="TreeGrafter"/>
</dbReference>
<feature type="active site" description="Proton donor" evidence="8">
    <location>
        <position position="447"/>
    </location>
</feature>
<keyword evidence="4" id="KW-0732">Signal</keyword>
<dbReference type="Gene3D" id="3.30.379.10">
    <property type="entry name" value="Chitobiase/beta-hexosaminidase domain 2-like"/>
    <property type="match status" value="1"/>
</dbReference>
<evidence type="ECO:0000256" key="7">
    <source>
        <dbReference type="ARBA" id="ARBA00023295"/>
    </source>
</evidence>
<dbReference type="PIRSF" id="PIRSF001093">
    <property type="entry name" value="B-hxosamndse_ab_euk"/>
    <property type="match status" value="1"/>
</dbReference>
<dbReference type="SUPFAM" id="SSF55545">
    <property type="entry name" value="beta-N-acetylhexosaminidase-like domain"/>
    <property type="match status" value="1"/>
</dbReference>
<keyword evidence="12" id="KW-1185">Reference proteome</keyword>
<evidence type="ECO:0000256" key="2">
    <source>
        <dbReference type="ARBA" id="ARBA00006285"/>
    </source>
</evidence>
<dbReference type="FunFam" id="3.20.20.80:FF:000063">
    <property type="entry name" value="Beta-hexosaminidase"/>
    <property type="match status" value="1"/>
</dbReference>
<organism evidence="11 12">
    <name type="scientific">Frankliniella fusca</name>
    <dbReference type="NCBI Taxonomy" id="407009"/>
    <lineage>
        <taxon>Eukaryota</taxon>
        <taxon>Metazoa</taxon>
        <taxon>Ecdysozoa</taxon>
        <taxon>Arthropoda</taxon>
        <taxon>Hexapoda</taxon>
        <taxon>Insecta</taxon>
        <taxon>Pterygota</taxon>
        <taxon>Neoptera</taxon>
        <taxon>Paraneoptera</taxon>
        <taxon>Thysanoptera</taxon>
        <taxon>Terebrantia</taxon>
        <taxon>Thripoidea</taxon>
        <taxon>Thripidae</taxon>
        <taxon>Frankliniella</taxon>
    </lineage>
</organism>
<evidence type="ECO:0000313" key="11">
    <source>
        <dbReference type="EMBL" id="KAK3912970.1"/>
    </source>
</evidence>
<evidence type="ECO:0000256" key="3">
    <source>
        <dbReference type="ARBA" id="ARBA00012663"/>
    </source>
</evidence>
<dbReference type="GO" id="GO:0016231">
    <property type="term" value="F:beta-N-acetylglucosaminidase activity"/>
    <property type="evidence" value="ECO:0007669"/>
    <property type="project" value="TreeGrafter"/>
</dbReference>
<dbReference type="Pfam" id="PF14845">
    <property type="entry name" value="Glycohydro_20b2"/>
    <property type="match status" value="1"/>
</dbReference>
<gene>
    <name evidence="11" type="ORF">KUF71_022424</name>
</gene>
<keyword evidence="6" id="KW-0325">Glycoprotein</keyword>
<dbReference type="GO" id="GO:0030203">
    <property type="term" value="P:glycosaminoglycan metabolic process"/>
    <property type="evidence" value="ECO:0007669"/>
    <property type="project" value="TreeGrafter"/>
</dbReference>
<dbReference type="Gene3D" id="3.20.20.80">
    <property type="entry name" value="Glycosidases"/>
    <property type="match status" value="1"/>
</dbReference>
<evidence type="ECO:0000256" key="5">
    <source>
        <dbReference type="ARBA" id="ARBA00022801"/>
    </source>
</evidence>
<dbReference type="SUPFAM" id="SSF51445">
    <property type="entry name" value="(Trans)glycosidases"/>
    <property type="match status" value="1"/>
</dbReference>
<evidence type="ECO:0000256" key="6">
    <source>
        <dbReference type="ARBA" id="ARBA00023180"/>
    </source>
</evidence>
<keyword evidence="5" id="KW-0378">Hydrolase</keyword>
<protein>
    <recommendedName>
        <fullName evidence="3">beta-N-acetylhexosaminidase</fullName>
        <ecNumber evidence="3">3.2.1.52</ecNumber>
    </recommendedName>
</protein>
<evidence type="ECO:0000256" key="8">
    <source>
        <dbReference type="PIRSR" id="PIRSR001093-1"/>
    </source>
</evidence>
<evidence type="ECO:0000259" key="9">
    <source>
        <dbReference type="Pfam" id="PF00728"/>
    </source>
</evidence>
<dbReference type="InterPro" id="IPR015883">
    <property type="entry name" value="Glyco_hydro_20_cat"/>
</dbReference>
<dbReference type="InterPro" id="IPR025705">
    <property type="entry name" value="Beta_hexosaminidase_sua/sub"/>
</dbReference>
<dbReference type="PRINTS" id="PR00738">
    <property type="entry name" value="GLHYDRLASE20"/>
</dbReference>
<evidence type="ECO:0000256" key="1">
    <source>
        <dbReference type="ARBA" id="ARBA00001231"/>
    </source>
</evidence>
<dbReference type="Pfam" id="PF00728">
    <property type="entry name" value="Glyco_hydro_20"/>
    <property type="match status" value="1"/>
</dbReference>
<feature type="domain" description="Beta-hexosaminidase eukaryotic type N-terminal" evidence="10">
    <location>
        <begin position="134"/>
        <end position="263"/>
    </location>
</feature>
<dbReference type="GO" id="GO:0005975">
    <property type="term" value="P:carbohydrate metabolic process"/>
    <property type="evidence" value="ECO:0007669"/>
    <property type="project" value="InterPro"/>
</dbReference>
<dbReference type="InterPro" id="IPR029018">
    <property type="entry name" value="Hex-like_dom2"/>
</dbReference>
<dbReference type="Proteomes" id="UP001219518">
    <property type="component" value="Unassembled WGS sequence"/>
</dbReference>
<accession>A0AAE1H105</accession>
<comment type="caution">
    <text evidence="11">The sequence shown here is derived from an EMBL/GenBank/DDBJ whole genome shotgun (WGS) entry which is preliminary data.</text>
</comment>
<evidence type="ECO:0000259" key="10">
    <source>
        <dbReference type="Pfam" id="PF14845"/>
    </source>
</evidence>
<proteinExistence type="inferred from homology"/>
<name>A0AAE1H105_9NEOP</name>
<evidence type="ECO:0000313" key="12">
    <source>
        <dbReference type="Proteomes" id="UP001219518"/>
    </source>
</evidence>
<keyword evidence="7" id="KW-0326">Glycosidase</keyword>
<dbReference type="EMBL" id="JAHWGI010000307">
    <property type="protein sequence ID" value="KAK3912970.1"/>
    <property type="molecule type" value="Genomic_DNA"/>
</dbReference>
<dbReference type="PANTHER" id="PTHR22600:SF26">
    <property type="entry name" value="BETA-N-ACETYLHEXOSAMINIDASE"/>
    <property type="match status" value="1"/>
</dbReference>
<reference evidence="11" key="2">
    <citation type="journal article" date="2023" name="BMC Genomics">
        <title>Pest status, molecular evolution, and epigenetic factors derived from the genome assembly of Frankliniella fusca, a thysanopteran phytovirus vector.</title>
        <authorList>
            <person name="Catto M.A."/>
            <person name="Labadie P.E."/>
            <person name="Jacobson A.L."/>
            <person name="Kennedy G.G."/>
            <person name="Srinivasan R."/>
            <person name="Hunt B.G."/>
        </authorList>
    </citation>
    <scope>NUCLEOTIDE SEQUENCE</scope>
    <source>
        <strain evidence="11">PL_HMW_Pooled</strain>
    </source>
</reference>
<comment type="catalytic activity">
    <reaction evidence="1">
        <text>Hydrolysis of terminal non-reducing N-acetyl-D-hexosamine residues in N-acetyl-beta-D-hexosaminides.</text>
        <dbReference type="EC" id="3.2.1.52"/>
    </reaction>
</comment>